<evidence type="ECO:0000313" key="5">
    <source>
        <dbReference type="EMBL" id="SLM19079.1"/>
    </source>
</evidence>
<dbReference type="PANTHER" id="PTHR43085:SF57">
    <property type="entry name" value="CARBOHYDRATE KINASE PFKB DOMAIN-CONTAINING PROTEIN"/>
    <property type="match status" value="1"/>
</dbReference>
<dbReference type="SUPFAM" id="SSF53613">
    <property type="entry name" value="Ribokinase-like"/>
    <property type="match status" value="1"/>
</dbReference>
<protein>
    <submittedName>
        <fullName evidence="5">PfkB domain protein</fullName>
    </submittedName>
</protein>
<dbReference type="EMBL" id="FWDO01000005">
    <property type="protein sequence ID" value="SLM19079.1"/>
    <property type="molecule type" value="Genomic_DNA"/>
</dbReference>
<dbReference type="PANTHER" id="PTHR43085">
    <property type="entry name" value="HEXOKINASE FAMILY MEMBER"/>
    <property type="match status" value="1"/>
</dbReference>
<dbReference type="GO" id="GO:0016301">
    <property type="term" value="F:kinase activity"/>
    <property type="evidence" value="ECO:0007669"/>
    <property type="project" value="UniProtKB-KW"/>
</dbReference>
<evidence type="ECO:0000256" key="1">
    <source>
        <dbReference type="ARBA" id="ARBA00010688"/>
    </source>
</evidence>
<reference evidence="5" key="1">
    <citation type="submission" date="2017-02" db="EMBL/GenBank/DDBJ databases">
        <authorList>
            <person name="Regsiter A."/>
            <person name="William W."/>
        </authorList>
    </citation>
    <scope>NUCLEOTIDE SEQUENCE</scope>
    <source>
        <strain evidence="5">BdmA 4</strain>
    </source>
</reference>
<dbReference type="AlphaFoldDB" id="A0A3P3XSM0"/>
<gene>
    <name evidence="5" type="ORF">SPIRO4BDMA_50594</name>
</gene>
<dbReference type="InterPro" id="IPR029056">
    <property type="entry name" value="Ribokinase-like"/>
</dbReference>
<keyword evidence="2" id="KW-0808">Transferase</keyword>
<sequence length="411" mass="44293">MLTISGTGCALMDYLHADIRLDSEAFLRYRARRGGDGGLEPGKLVFVEDLERFAGEPFSRILEALRGGQEPDRANLGGPSIVSLIHAAQMLEGHQAQVQFFGARGVDASSDAIMHIVSRTPLEVSGYLAFAGHTPFTQVFSDPTYDHGHGERTFVNERGVADLFAPGHLPERFFDAEIVAFGGTALVPQIHDNLDLLCRRAHQGGSIVVVNTAYDFQSEVRRTAADRALAGSYEENGARWPLGARDGAYRHIDVLVADREEALKLSGADNVGAALAFFRSRGTSAAIVTDGARDIHFYSDGRLFAPQEEKILPVSAEVRRALGSPSRPKGDTTGCGDNFVGGLLASLALQLEAGQKRGAFDIIDACSMAIVSGGFSCFYLGGTYLEEMSGEKRRKIETLYGLYLQQLSAGS</sequence>
<dbReference type="Gene3D" id="3.40.1190.20">
    <property type="match status" value="1"/>
</dbReference>
<name>A0A3P3XSM0_9SPIR</name>
<evidence type="ECO:0000259" key="4">
    <source>
        <dbReference type="Pfam" id="PF00294"/>
    </source>
</evidence>
<organism evidence="5">
    <name type="scientific">uncultured spirochete</name>
    <dbReference type="NCBI Taxonomy" id="156406"/>
    <lineage>
        <taxon>Bacteria</taxon>
        <taxon>Pseudomonadati</taxon>
        <taxon>Spirochaetota</taxon>
        <taxon>Spirochaetia</taxon>
        <taxon>Spirochaetales</taxon>
        <taxon>environmental samples</taxon>
    </lineage>
</organism>
<accession>A0A3P3XSM0</accession>
<proteinExistence type="inferred from homology"/>
<keyword evidence="3" id="KW-0418">Kinase</keyword>
<dbReference type="InterPro" id="IPR050306">
    <property type="entry name" value="PfkB_Carbo_kinase"/>
</dbReference>
<evidence type="ECO:0000256" key="3">
    <source>
        <dbReference type="ARBA" id="ARBA00022777"/>
    </source>
</evidence>
<comment type="similarity">
    <text evidence="1">Belongs to the carbohydrate kinase PfkB family.</text>
</comment>
<dbReference type="InterPro" id="IPR011611">
    <property type="entry name" value="PfkB_dom"/>
</dbReference>
<evidence type="ECO:0000256" key="2">
    <source>
        <dbReference type="ARBA" id="ARBA00022679"/>
    </source>
</evidence>
<dbReference type="Pfam" id="PF00294">
    <property type="entry name" value="PfkB"/>
    <property type="match status" value="1"/>
</dbReference>
<feature type="domain" description="Carbohydrate kinase PfkB" evidence="4">
    <location>
        <begin position="249"/>
        <end position="350"/>
    </location>
</feature>